<dbReference type="Pfam" id="PF01954">
    <property type="entry name" value="AF2212-like"/>
    <property type="match status" value="1"/>
</dbReference>
<keyword evidence="2 3" id="KW-1277">Toxin-antitoxin system</keyword>
<evidence type="ECO:0000313" key="5">
    <source>
        <dbReference type="Proteomes" id="UP001341135"/>
    </source>
</evidence>
<dbReference type="RefSeq" id="WP_338250416.1">
    <property type="nucleotide sequence ID" value="NZ_AP028907.1"/>
</dbReference>
<keyword evidence="5" id="KW-1185">Reference proteome</keyword>
<dbReference type="Proteomes" id="UP001341135">
    <property type="component" value="Chromosome"/>
</dbReference>
<dbReference type="InterPro" id="IPR008203">
    <property type="entry name" value="AF2212-like"/>
</dbReference>
<reference evidence="4 5" key="1">
    <citation type="submission" date="2023-09" db="EMBL/GenBank/DDBJ databases">
        <title>Pyrofollis japonicus gen. nov. sp. nov., a novel member of the family Pyrodictiaceae isolated from the Iheya North hydrothermal field.</title>
        <authorList>
            <person name="Miyazaki U."/>
            <person name="Sanari M."/>
            <person name="Tame A."/>
            <person name="Kitajima M."/>
            <person name="Okamoto A."/>
            <person name="Sawayama S."/>
            <person name="Miyazaki J."/>
            <person name="Takai K."/>
            <person name="Nakagawa S."/>
        </authorList>
    </citation>
    <scope>NUCLEOTIDE SEQUENCE [LARGE SCALE GENOMIC DNA]</scope>
    <source>
        <strain evidence="4 5">AV2</strain>
    </source>
</reference>
<dbReference type="EMBL" id="AP028907">
    <property type="protein sequence ID" value="BES82776.1"/>
    <property type="molecule type" value="Genomic_DNA"/>
</dbReference>
<gene>
    <name evidence="4" type="ORF">PABY_23430</name>
</gene>
<sequence>MCPLEEPGLREGEEAIVKIEKPIRKLLKDLVGVLGESSEEELRRYEARSGGLDLP</sequence>
<evidence type="ECO:0000313" key="4">
    <source>
        <dbReference type="EMBL" id="BES82776.1"/>
    </source>
</evidence>
<comment type="similarity">
    <text evidence="1 3">Belongs to the UPF0165 family.</text>
</comment>
<evidence type="ECO:0000256" key="1">
    <source>
        <dbReference type="ARBA" id="ARBA00006615"/>
    </source>
</evidence>
<accession>A0ABM8IYZ9</accession>
<evidence type="ECO:0000256" key="3">
    <source>
        <dbReference type="RuleBase" id="RU368051"/>
    </source>
</evidence>
<proteinExistence type="inferred from homology"/>
<dbReference type="GeneID" id="89290346"/>
<name>A0ABM8IYZ9_9CREN</name>
<organism evidence="4 5">
    <name type="scientific">Pyrodictium abyssi</name>
    <dbReference type="NCBI Taxonomy" id="54256"/>
    <lineage>
        <taxon>Archaea</taxon>
        <taxon>Thermoproteota</taxon>
        <taxon>Thermoprotei</taxon>
        <taxon>Desulfurococcales</taxon>
        <taxon>Pyrodictiaceae</taxon>
        <taxon>Pyrodictium</taxon>
    </lineage>
</organism>
<protein>
    <recommendedName>
        <fullName evidence="3">Antitoxin</fullName>
    </recommendedName>
</protein>
<evidence type="ECO:0000256" key="2">
    <source>
        <dbReference type="ARBA" id="ARBA00022649"/>
    </source>
</evidence>
<comment type="function">
    <text evidence="3">Antitoxin component of a type II toxin-antitoxin (TA) system.</text>
</comment>